<comment type="similarity">
    <text evidence="1 4">Belongs to the universal ribosomal protein uS13 family.</text>
</comment>
<sequence>MVLLLGIHFPDSKPVIKALRSFYGIGPQIAAKIMAKHYITPLARMGSLENKQVLDLTADLTGMTIENEARRQLRRNIERLRDIKCYRGMRHALGYPVRGQQTQTQIKTAKKLNKVDRRG</sequence>
<organism evidence="5 6">
    <name type="scientific">Gomphillus americanus</name>
    <dbReference type="NCBI Taxonomy" id="1940652"/>
    <lineage>
        <taxon>Eukaryota</taxon>
        <taxon>Fungi</taxon>
        <taxon>Dikarya</taxon>
        <taxon>Ascomycota</taxon>
        <taxon>Pezizomycotina</taxon>
        <taxon>Lecanoromycetes</taxon>
        <taxon>OSLEUM clade</taxon>
        <taxon>Ostropomycetidae</taxon>
        <taxon>Ostropales</taxon>
        <taxon>Graphidaceae</taxon>
        <taxon>Gomphilloideae</taxon>
        <taxon>Gomphillus</taxon>
    </lineage>
</organism>
<dbReference type="EMBL" id="CAJPDQ010000031">
    <property type="protein sequence ID" value="CAF9929072.1"/>
    <property type="molecule type" value="Genomic_DNA"/>
</dbReference>
<dbReference type="InterPro" id="IPR027437">
    <property type="entry name" value="Rbsml_uS13_C"/>
</dbReference>
<dbReference type="GO" id="GO:0003735">
    <property type="term" value="F:structural constituent of ribosome"/>
    <property type="evidence" value="ECO:0007669"/>
    <property type="project" value="InterPro"/>
</dbReference>
<dbReference type="Proteomes" id="UP000664169">
    <property type="component" value="Unassembled WGS sequence"/>
</dbReference>
<dbReference type="Pfam" id="PF00416">
    <property type="entry name" value="Ribosomal_S13"/>
    <property type="match status" value="1"/>
</dbReference>
<evidence type="ECO:0008006" key="7">
    <source>
        <dbReference type="Google" id="ProtNLM"/>
    </source>
</evidence>
<reference evidence="5" key="1">
    <citation type="submission" date="2021-03" db="EMBL/GenBank/DDBJ databases">
        <authorList>
            <person name="Tagirdzhanova G."/>
        </authorList>
    </citation>
    <scope>NUCLEOTIDE SEQUENCE</scope>
</reference>
<dbReference type="GO" id="GO:0003723">
    <property type="term" value="F:RNA binding"/>
    <property type="evidence" value="ECO:0007669"/>
    <property type="project" value="InterPro"/>
</dbReference>
<proteinExistence type="inferred from homology"/>
<dbReference type="GO" id="GO:0015935">
    <property type="term" value="C:small ribosomal subunit"/>
    <property type="evidence" value="ECO:0007669"/>
    <property type="project" value="TreeGrafter"/>
</dbReference>
<evidence type="ECO:0000256" key="2">
    <source>
        <dbReference type="ARBA" id="ARBA00022980"/>
    </source>
</evidence>
<evidence type="ECO:0000256" key="4">
    <source>
        <dbReference type="RuleBase" id="RU003830"/>
    </source>
</evidence>
<comment type="caution">
    <text evidence="5">The sequence shown here is derived from an EMBL/GenBank/DDBJ whole genome shotgun (WGS) entry which is preliminary data.</text>
</comment>
<dbReference type="PANTHER" id="PTHR10871">
    <property type="entry name" value="30S RIBOSOMAL PROTEIN S13/40S RIBOSOMAL PROTEIN S18"/>
    <property type="match status" value="1"/>
</dbReference>
<evidence type="ECO:0000313" key="5">
    <source>
        <dbReference type="EMBL" id="CAF9929072.1"/>
    </source>
</evidence>
<evidence type="ECO:0000313" key="6">
    <source>
        <dbReference type="Proteomes" id="UP000664169"/>
    </source>
</evidence>
<keyword evidence="3 4" id="KW-0687">Ribonucleoprotein</keyword>
<dbReference type="GO" id="GO:0006412">
    <property type="term" value="P:translation"/>
    <property type="evidence" value="ECO:0007669"/>
    <property type="project" value="InterPro"/>
</dbReference>
<dbReference type="HAMAP" id="MF_01315">
    <property type="entry name" value="Ribosomal_uS13"/>
    <property type="match status" value="1"/>
</dbReference>
<accession>A0A8H3FU02</accession>
<dbReference type="Gene3D" id="1.10.8.50">
    <property type="match status" value="1"/>
</dbReference>
<dbReference type="SUPFAM" id="SSF46946">
    <property type="entry name" value="S13-like H2TH domain"/>
    <property type="match status" value="1"/>
</dbReference>
<dbReference type="PROSITE" id="PS50159">
    <property type="entry name" value="RIBOSOMAL_S13_2"/>
    <property type="match status" value="1"/>
</dbReference>
<dbReference type="GO" id="GO:0005739">
    <property type="term" value="C:mitochondrion"/>
    <property type="evidence" value="ECO:0007669"/>
    <property type="project" value="TreeGrafter"/>
</dbReference>
<protein>
    <recommendedName>
        <fullName evidence="7">Ribosomal protein S13</fullName>
    </recommendedName>
</protein>
<gene>
    <name evidence="5" type="ORF">GOMPHAMPRED_005308</name>
</gene>
<dbReference type="InterPro" id="IPR001892">
    <property type="entry name" value="Ribosomal_uS13"/>
</dbReference>
<dbReference type="InterPro" id="IPR010979">
    <property type="entry name" value="Ribosomal_uS13-like_H2TH"/>
</dbReference>
<keyword evidence="2 4" id="KW-0689">Ribosomal protein</keyword>
<dbReference type="PANTHER" id="PTHR10871:SF1">
    <property type="entry name" value="SMALL RIBOSOMAL SUBUNIT PROTEIN US13M"/>
    <property type="match status" value="1"/>
</dbReference>
<dbReference type="Gene3D" id="4.10.910.10">
    <property type="entry name" value="30s ribosomal protein s13, domain 2"/>
    <property type="match status" value="1"/>
</dbReference>
<keyword evidence="6" id="KW-1185">Reference proteome</keyword>
<dbReference type="PROSITE" id="PS00646">
    <property type="entry name" value="RIBOSOMAL_S13_1"/>
    <property type="match status" value="1"/>
</dbReference>
<dbReference type="InterPro" id="IPR018269">
    <property type="entry name" value="Ribosomal_uS13_CS"/>
</dbReference>
<dbReference type="PIRSF" id="PIRSF002134">
    <property type="entry name" value="Ribosomal_S13"/>
    <property type="match status" value="1"/>
</dbReference>
<dbReference type="AlphaFoldDB" id="A0A8H3FU02"/>
<dbReference type="OrthoDB" id="525520at2759"/>
<evidence type="ECO:0000256" key="3">
    <source>
        <dbReference type="ARBA" id="ARBA00023274"/>
    </source>
</evidence>
<name>A0A8H3FU02_9LECA</name>
<evidence type="ECO:0000256" key="1">
    <source>
        <dbReference type="ARBA" id="ARBA00008080"/>
    </source>
</evidence>